<comment type="subcellular location">
    <subcellularLocation>
        <location evidence="1">Membrane</location>
        <topology evidence="1">Single-pass membrane protein</topology>
    </subcellularLocation>
</comment>
<evidence type="ECO:0000313" key="10">
    <source>
        <dbReference type="Proteomes" id="UP001560267"/>
    </source>
</evidence>
<feature type="compositionally biased region" description="Polar residues" evidence="8">
    <location>
        <begin position="114"/>
        <end position="128"/>
    </location>
</feature>
<keyword evidence="10" id="KW-1185">Reference proteome</keyword>
<dbReference type="Pfam" id="PF02416">
    <property type="entry name" value="TatA_B_E"/>
    <property type="match status" value="1"/>
</dbReference>
<reference evidence="9 10" key="1">
    <citation type="submission" date="2024-07" db="EMBL/GenBank/DDBJ databases">
        <title>Draft Genome Sequence of Ferrimicrobium acidiphilum Strain YE2023, Isolated from a Pulp of Bioleach Reactor.</title>
        <authorList>
            <person name="Elkina Y.A."/>
            <person name="Bulaeva A.G."/>
            <person name="Beletsky A.V."/>
            <person name="Mardanov A.V."/>
        </authorList>
    </citation>
    <scope>NUCLEOTIDE SEQUENCE [LARGE SCALE GENOMIC DNA]</scope>
    <source>
        <strain evidence="9 10">YE2023</strain>
    </source>
</reference>
<evidence type="ECO:0000256" key="8">
    <source>
        <dbReference type="SAM" id="MobiDB-lite"/>
    </source>
</evidence>
<evidence type="ECO:0000256" key="7">
    <source>
        <dbReference type="ARBA" id="ARBA00023136"/>
    </source>
</evidence>
<dbReference type="RefSeq" id="WP_298382999.1">
    <property type="nucleotide sequence ID" value="NZ_JBFSHR010000011.1"/>
</dbReference>
<evidence type="ECO:0000256" key="3">
    <source>
        <dbReference type="ARBA" id="ARBA00022692"/>
    </source>
</evidence>
<keyword evidence="5" id="KW-1133">Transmembrane helix</keyword>
<dbReference type="Gene3D" id="1.20.5.3310">
    <property type="match status" value="1"/>
</dbReference>
<name>A0ABV3Y0S6_9ACTN</name>
<evidence type="ECO:0000256" key="5">
    <source>
        <dbReference type="ARBA" id="ARBA00022989"/>
    </source>
</evidence>
<dbReference type="EMBL" id="JBFSHR010000011">
    <property type="protein sequence ID" value="MEX6429152.1"/>
    <property type="molecule type" value="Genomic_DNA"/>
</dbReference>
<evidence type="ECO:0000256" key="6">
    <source>
        <dbReference type="ARBA" id="ARBA00023010"/>
    </source>
</evidence>
<keyword evidence="2" id="KW-0813">Transport</keyword>
<keyword evidence="3" id="KW-0812">Transmembrane</keyword>
<evidence type="ECO:0000256" key="4">
    <source>
        <dbReference type="ARBA" id="ARBA00022927"/>
    </source>
</evidence>
<feature type="region of interest" description="Disordered" evidence="8">
    <location>
        <begin position="94"/>
        <end position="148"/>
    </location>
</feature>
<accession>A0ABV3Y0S6</accession>
<evidence type="ECO:0000256" key="1">
    <source>
        <dbReference type="ARBA" id="ARBA00004167"/>
    </source>
</evidence>
<organism evidence="9 10">
    <name type="scientific">Ferrimicrobium acidiphilum</name>
    <dbReference type="NCBI Taxonomy" id="121039"/>
    <lineage>
        <taxon>Bacteria</taxon>
        <taxon>Bacillati</taxon>
        <taxon>Actinomycetota</taxon>
        <taxon>Acidimicrobiia</taxon>
        <taxon>Acidimicrobiales</taxon>
        <taxon>Acidimicrobiaceae</taxon>
        <taxon>Ferrimicrobium</taxon>
    </lineage>
</organism>
<feature type="compositionally biased region" description="Low complexity" evidence="8">
    <location>
        <begin position="99"/>
        <end position="113"/>
    </location>
</feature>
<gene>
    <name evidence="9" type="ORF">AB6A68_04785</name>
</gene>
<keyword evidence="7" id="KW-0472">Membrane</keyword>
<protein>
    <submittedName>
        <fullName evidence="9">Twin-arginine translocase TatA/TatE family subunit</fullName>
    </submittedName>
</protein>
<dbReference type="InterPro" id="IPR003369">
    <property type="entry name" value="TatA/B/E"/>
</dbReference>
<comment type="caution">
    <text evidence="9">The sequence shown here is derived from an EMBL/GenBank/DDBJ whole genome shotgun (WGS) entry which is preliminary data.</text>
</comment>
<evidence type="ECO:0000313" key="9">
    <source>
        <dbReference type="EMBL" id="MEX6429152.1"/>
    </source>
</evidence>
<evidence type="ECO:0000256" key="2">
    <source>
        <dbReference type="ARBA" id="ARBA00022448"/>
    </source>
</evidence>
<dbReference type="Proteomes" id="UP001560267">
    <property type="component" value="Unassembled WGS sequence"/>
</dbReference>
<keyword evidence="4" id="KW-0653">Protein transport</keyword>
<keyword evidence="6" id="KW-0811">Translocation</keyword>
<sequence length="148" mass="15163">MEIDPIKLVFVAIAALVLLGPERLPQIAKRAGELLSTLRAQRDSLTSQISSATNLPNTAVGGFLGETLKTASTVTSLFGPTGAVGSVLQPSRMVNSVLQPQTSSSPSPATSESRQLTGSSPTTQTASSPRGAELSVSPGYTLGSPDLN</sequence>
<proteinExistence type="predicted"/>